<sequence>GIEVGGSEPSWFKYHRDGMGGSVFPSLFFPTAAGAQSFDLSRSHPQPIFKRDLEWCPEFDKLKTLKLNDWFTATDLVCILQHSPNLEKLTLKIDFPENFVGGEGSRQSFVCPPHLVVNIKCRKVDNGVCKILDVLRTCGILLEQISIKCRDRT</sequence>
<keyword evidence="2" id="KW-1185">Reference proteome</keyword>
<reference evidence="1" key="4">
    <citation type="submission" date="2019-03" db="UniProtKB">
        <authorList>
            <consortium name="EnsemblPlants"/>
        </authorList>
    </citation>
    <scope>IDENTIFICATION</scope>
</reference>
<protein>
    <recommendedName>
        <fullName evidence="3">FBD domain-containing protein</fullName>
    </recommendedName>
</protein>
<dbReference type="EnsemblPlants" id="AET6Gv20910400.2">
    <property type="protein sequence ID" value="AET6Gv20910400.2"/>
    <property type="gene ID" value="AET6Gv20910400"/>
</dbReference>
<reference evidence="1" key="5">
    <citation type="journal article" date="2021" name="G3 (Bethesda)">
        <title>Aegilops tauschii genome assembly Aet v5.0 features greater sequence contiguity and improved annotation.</title>
        <authorList>
            <person name="Wang L."/>
            <person name="Zhu T."/>
            <person name="Rodriguez J.C."/>
            <person name="Deal K.R."/>
            <person name="Dubcovsky J."/>
            <person name="McGuire P.E."/>
            <person name="Lux T."/>
            <person name="Spannagl M."/>
            <person name="Mayer K.F.X."/>
            <person name="Baldrich P."/>
            <person name="Meyers B.C."/>
            <person name="Huo N."/>
            <person name="Gu Y.Q."/>
            <person name="Zhou H."/>
            <person name="Devos K.M."/>
            <person name="Bennetzen J.L."/>
            <person name="Unver T."/>
            <person name="Budak H."/>
            <person name="Gulick P.J."/>
            <person name="Galiba G."/>
            <person name="Kalapos B."/>
            <person name="Nelson D.R."/>
            <person name="Li P."/>
            <person name="You F.M."/>
            <person name="Luo M.C."/>
            <person name="Dvorak J."/>
        </authorList>
    </citation>
    <scope>NUCLEOTIDE SEQUENCE [LARGE SCALE GENOMIC DNA]</scope>
    <source>
        <strain evidence="1">cv. AL8/78</strain>
    </source>
</reference>
<dbReference type="InterPro" id="IPR053197">
    <property type="entry name" value="F-box_SCFL_complex_component"/>
</dbReference>
<dbReference type="PANTHER" id="PTHR34223">
    <property type="entry name" value="OS11G0201299 PROTEIN"/>
    <property type="match status" value="1"/>
</dbReference>
<dbReference type="AlphaFoldDB" id="A0A453PY29"/>
<dbReference type="Gramene" id="AET6Gv20910400.2">
    <property type="protein sequence ID" value="AET6Gv20910400.2"/>
    <property type="gene ID" value="AET6Gv20910400"/>
</dbReference>
<dbReference type="PANTHER" id="PTHR34223:SF59">
    <property type="entry name" value="F-BOX DOMAIN-CONTAINING PROTEIN"/>
    <property type="match status" value="1"/>
</dbReference>
<reference evidence="1" key="3">
    <citation type="journal article" date="2017" name="Nature">
        <title>Genome sequence of the progenitor of the wheat D genome Aegilops tauschii.</title>
        <authorList>
            <person name="Luo M.C."/>
            <person name="Gu Y.Q."/>
            <person name="Puiu D."/>
            <person name="Wang H."/>
            <person name="Twardziok S.O."/>
            <person name="Deal K.R."/>
            <person name="Huo N."/>
            <person name="Zhu T."/>
            <person name="Wang L."/>
            <person name="Wang Y."/>
            <person name="McGuire P.E."/>
            <person name="Liu S."/>
            <person name="Long H."/>
            <person name="Ramasamy R.K."/>
            <person name="Rodriguez J.C."/>
            <person name="Van S.L."/>
            <person name="Yuan L."/>
            <person name="Wang Z."/>
            <person name="Xia Z."/>
            <person name="Xiao L."/>
            <person name="Anderson O.D."/>
            <person name="Ouyang S."/>
            <person name="Liang Y."/>
            <person name="Zimin A.V."/>
            <person name="Pertea G."/>
            <person name="Qi P."/>
            <person name="Bennetzen J.L."/>
            <person name="Dai X."/>
            <person name="Dawson M.W."/>
            <person name="Muller H.G."/>
            <person name="Kugler K."/>
            <person name="Rivarola-Duarte L."/>
            <person name="Spannagl M."/>
            <person name="Mayer K.F.X."/>
            <person name="Lu F.H."/>
            <person name="Bevan M.W."/>
            <person name="Leroy P."/>
            <person name="Li P."/>
            <person name="You F.M."/>
            <person name="Sun Q."/>
            <person name="Liu Z."/>
            <person name="Lyons E."/>
            <person name="Wicker T."/>
            <person name="Salzberg S.L."/>
            <person name="Devos K.M."/>
            <person name="Dvorak J."/>
        </authorList>
    </citation>
    <scope>NUCLEOTIDE SEQUENCE [LARGE SCALE GENOMIC DNA]</scope>
    <source>
        <strain evidence="1">cv. AL8/78</strain>
    </source>
</reference>
<dbReference type="Proteomes" id="UP000015105">
    <property type="component" value="Chromosome 6D"/>
</dbReference>
<evidence type="ECO:0000313" key="1">
    <source>
        <dbReference type="EnsemblPlants" id="AET6Gv20910400.2"/>
    </source>
</evidence>
<reference evidence="2" key="1">
    <citation type="journal article" date="2014" name="Science">
        <title>Ancient hybridizations among the ancestral genomes of bread wheat.</title>
        <authorList>
            <consortium name="International Wheat Genome Sequencing Consortium,"/>
            <person name="Marcussen T."/>
            <person name="Sandve S.R."/>
            <person name="Heier L."/>
            <person name="Spannagl M."/>
            <person name="Pfeifer M."/>
            <person name="Jakobsen K.S."/>
            <person name="Wulff B.B."/>
            <person name="Steuernagel B."/>
            <person name="Mayer K.F."/>
            <person name="Olsen O.A."/>
        </authorList>
    </citation>
    <scope>NUCLEOTIDE SEQUENCE [LARGE SCALE GENOMIC DNA]</scope>
    <source>
        <strain evidence="2">cv. AL8/78</strain>
    </source>
</reference>
<evidence type="ECO:0000313" key="2">
    <source>
        <dbReference type="Proteomes" id="UP000015105"/>
    </source>
</evidence>
<evidence type="ECO:0008006" key="3">
    <source>
        <dbReference type="Google" id="ProtNLM"/>
    </source>
</evidence>
<reference evidence="2" key="2">
    <citation type="journal article" date="2017" name="Nat. Plants">
        <title>The Aegilops tauschii genome reveals multiple impacts of transposons.</title>
        <authorList>
            <person name="Zhao G."/>
            <person name="Zou C."/>
            <person name="Li K."/>
            <person name="Wang K."/>
            <person name="Li T."/>
            <person name="Gao L."/>
            <person name="Zhang X."/>
            <person name="Wang H."/>
            <person name="Yang Z."/>
            <person name="Liu X."/>
            <person name="Jiang W."/>
            <person name="Mao L."/>
            <person name="Kong X."/>
            <person name="Jiao Y."/>
            <person name="Jia J."/>
        </authorList>
    </citation>
    <scope>NUCLEOTIDE SEQUENCE [LARGE SCALE GENOMIC DNA]</scope>
    <source>
        <strain evidence="2">cv. AL8/78</strain>
    </source>
</reference>
<organism evidence="1 2">
    <name type="scientific">Aegilops tauschii subsp. strangulata</name>
    <name type="common">Goatgrass</name>
    <dbReference type="NCBI Taxonomy" id="200361"/>
    <lineage>
        <taxon>Eukaryota</taxon>
        <taxon>Viridiplantae</taxon>
        <taxon>Streptophyta</taxon>
        <taxon>Embryophyta</taxon>
        <taxon>Tracheophyta</taxon>
        <taxon>Spermatophyta</taxon>
        <taxon>Magnoliopsida</taxon>
        <taxon>Liliopsida</taxon>
        <taxon>Poales</taxon>
        <taxon>Poaceae</taxon>
        <taxon>BOP clade</taxon>
        <taxon>Pooideae</taxon>
        <taxon>Triticodae</taxon>
        <taxon>Triticeae</taxon>
        <taxon>Triticinae</taxon>
        <taxon>Aegilops</taxon>
    </lineage>
</organism>
<name>A0A453PY29_AEGTS</name>
<proteinExistence type="predicted"/>
<accession>A0A453PY29</accession>